<dbReference type="AlphaFoldDB" id="A0A9X2B6Q8"/>
<dbReference type="Proteomes" id="UP001139701">
    <property type="component" value="Unassembled WGS sequence"/>
</dbReference>
<feature type="signal peptide" evidence="1">
    <location>
        <begin position="1"/>
        <end position="23"/>
    </location>
</feature>
<feature type="chain" id="PRO_5040929179" evidence="1">
    <location>
        <begin position="24"/>
        <end position="715"/>
    </location>
</feature>
<evidence type="ECO:0000256" key="1">
    <source>
        <dbReference type="SAM" id="SignalP"/>
    </source>
</evidence>
<dbReference type="EMBL" id="JAKUML010000007">
    <property type="protein sequence ID" value="MCJ8146362.1"/>
    <property type="molecule type" value="Genomic_DNA"/>
</dbReference>
<keyword evidence="1" id="KW-0732">Signal</keyword>
<comment type="caution">
    <text evidence="2">The sequence shown here is derived from an EMBL/GenBank/DDBJ whole genome shotgun (WGS) entry which is preliminary data.</text>
</comment>
<protein>
    <submittedName>
        <fullName evidence="2">YjbH domain-containing protein</fullName>
    </submittedName>
</protein>
<dbReference type="Pfam" id="PF06082">
    <property type="entry name" value="YjbH"/>
    <property type="match status" value="1"/>
</dbReference>
<organism evidence="2 3">
    <name type="scientific">Acinetobacter sedimenti</name>
    <dbReference type="NCBI Taxonomy" id="2919922"/>
    <lineage>
        <taxon>Bacteria</taxon>
        <taxon>Pseudomonadati</taxon>
        <taxon>Pseudomonadota</taxon>
        <taxon>Gammaproteobacteria</taxon>
        <taxon>Moraxellales</taxon>
        <taxon>Moraxellaceae</taxon>
        <taxon>Acinetobacter</taxon>
    </lineage>
</organism>
<evidence type="ECO:0000313" key="2">
    <source>
        <dbReference type="EMBL" id="MCJ8146362.1"/>
    </source>
</evidence>
<gene>
    <name evidence="2" type="ORF">MKI79_05530</name>
</gene>
<dbReference type="RefSeq" id="WP_241571057.1">
    <property type="nucleotide sequence ID" value="NZ_JAKUML010000007.1"/>
</dbReference>
<dbReference type="InterPro" id="IPR010344">
    <property type="entry name" value="YbjH"/>
</dbReference>
<name>A0A9X2B6Q8_9GAMM</name>
<reference evidence="2" key="1">
    <citation type="submission" date="2022-02" db="EMBL/GenBank/DDBJ databases">
        <title>Acinetobacter A3.8 sp. nov., isolated from Sediment (Zhairuo Island).</title>
        <authorList>
            <person name="Zheng K."/>
        </authorList>
    </citation>
    <scope>NUCLEOTIDE SEQUENCE</scope>
    <source>
        <strain evidence="2">A3.8</strain>
    </source>
</reference>
<proteinExistence type="predicted"/>
<accession>A0A9X2B6Q8</accession>
<evidence type="ECO:0000313" key="3">
    <source>
        <dbReference type="Proteomes" id="UP001139701"/>
    </source>
</evidence>
<keyword evidence="3" id="KW-1185">Reference proteome</keyword>
<sequence length="715" mass="79954">MFKRSQIHLAILSCFFVTTQASAEISGISPSGFTGALSTPVAKSLDHGNFALGYSNSLDSQIQNTGYDDHNYVLGIGILPNVELFGRLADRSNDEVCFSGDCIVRDLSASLKITLPTLPWGMLTPNSPLQPQFAIGATDIGGAAANFQTVYGVASWQLQDLDISLGYSEAKEHGLKNRVDGTFANIIYQATPWVQSIAEYDGKDAQLGLRALTPPQSLPANFNLSADLKYDFANDGDFIWGLSLQRPLAFYPDNRPSDHDTTGYTLNENNHHTELPKVIQPKNIAVNTSVSFKDNYSDNLPTLKQALKNHGFDNIVVYNFSNNKLVITLENQLYQWNELDAIGAILAIYYKSMVPLNSNTLEIILTKESLPSLAIEVNTQCLDTWLATSNKNCQQQAIKNLITDSQSLRNIMKDLENHKDHLHNSSLIGKPRITLAPVLNYALGTELGVFDYSVGVSSTLEIPLLWDGLLAEARYIHPVDNSIDFEENGAFHNQSLDSGIDRAMLHQYFGASKINAHIAVGQLYPDTYGTFAETRYVTPNQLHQFNLTVGYFQYDNVEDDYQPVLAGYRYQLPNHDVQLELKAGQFLDGDIGMKALSRFTFSDTDINVFYQQTKQDNENSARSFAGLEIVLPLTPKRAFNTNWLKVSGDNHYTQSIRTEVNTDRNLIAGSGSRTRLYEAPLNLDNMLYNRDRLSHSYIYRHFDRIKSVFIEQINK</sequence>